<keyword evidence="4" id="KW-1185">Reference proteome</keyword>
<dbReference type="Gene3D" id="3.40.50.1110">
    <property type="entry name" value="SGNH hydrolase"/>
    <property type="match status" value="1"/>
</dbReference>
<dbReference type="Pfam" id="PF13472">
    <property type="entry name" value="Lipase_GDSL_2"/>
    <property type="match status" value="1"/>
</dbReference>
<dbReference type="Proteomes" id="UP000741013">
    <property type="component" value="Unassembled WGS sequence"/>
</dbReference>
<proteinExistence type="predicted"/>
<protein>
    <submittedName>
        <fullName evidence="3">Lysophospholipase L1-like esterase</fullName>
    </submittedName>
</protein>
<keyword evidence="1" id="KW-0732">Signal</keyword>
<evidence type="ECO:0000313" key="4">
    <source>
        <dbReference type="Proteomes" id="UP000741013"/>
    </source>
</evidence>
<feature type="chain" id="PRO_5045205895" evidence="1">
    <location>
        <begin position="27"/>
        <end position="410"/>
    </location>
</feature>
<dbReference type="PANTHER" id="PTHR43784:SF2">
    <property type="entry name" value="GDSL-LIKE LIPASE_ACYLHYDROLASE, PUTATIVE (AFU_ORTHOLOGUE AFUA_2G00820)-RELATED"/>
    <property type="match status" value="1"/>
</dbReference>
<evidence type="ECO:0000259" key="2">
    <source>
        <dbReference type="Pfam" id="PF13472"/>
    </source>
</evidence>
<name>A0ABS4Q568_9PSEU</name>
<comment type="caution">
    <text evidence="3">The sequence shown here is derived from an EMBL/GenBank/DDBJ whole genome shotgun (WGS) entry which is preliminary data.</text>
</comment>
<evidence type="ECO:0000313" key="3">
    <source>
        <dbReference type="EMBL" id="MBP2186827.1"/>
    </source>
</evidence>
<organism evidence="3 4">
    <name type="scientific">Amycolatopsis magusensis</name>
    <dbReference type="NCBI Taxonomy" id="882444"/>
    <lineage>
        <taxon>Bacteria</taxon>
        <taxon>Bacillati</taxon>
        <taxon>Actinomycetota</taxon>
        <taxon>Actinomycetes</taxon>
        <taxon>Pseudonocardiales</taxon>
        <taxon>Pseudonocardiaceae</taxon>
        <taxon>Amycolatopsis</taxon>
    </lineage>
</organism>
<dbReference type="RefSeq" id="WP_209670161.1">
    <property type="nucleotide sequence ID" value="NZ_JAGGMS010000001.1"/>
</dbReference>
<dbReference type="EMBL" id="JAGGMS010000001">
    <property type="protein sequence ID" value="MBP2186827.1"/>
    <property type="molecule type" value="Genomic_DNA"/>
</dbReference>
<evidence type="ECO:0000256" key="1">
    <source>
        <dbReference type="SAM" id="SignalP"/>
    </source>
</evidence>
<dbReference type="InterPro" id="IPR053140">
    <property type="entry name" value="GDSL_Rv0518-like"/>
</dbReference>
<dbReference type="InterPro" id="IPR013830">
    <property type="entry name" value="SGNH_hydro"/>
</dbReference>
<feature type="domain" description="SGNH hydrolase-type esterase" evidence="2">
    <location>
        <begin position="208"/>
        <end position="399"/>
    </location>
</feature>
<dbReference type="PANTHER" id="PTHR43784">
    <property type="entry name" value="GDSL-LIKE LIPASE/ACYLHYDROLASE, PUTATIVE (AFU_ORTHOLOGUE AFUA_2G00820)-RELATED"/>
    <property type="match status" value="1"/>
</dbReference>
<feature type="signal peptide" evidence="1">
    <location>
        <begin position="1"/>
        <end position="26"/>
    </location>
</feature>
<dbReference type="CDD" id="cd01830">
    <property type="entry name" value="XynE_like"/>
    <property type="match status" value="1"/>
</dbReference>
<dbReference type="InterPro" id="IPR036514">
    <property type="entry name" value="SGNH_hydro_sf"/>
</dbReference>
<reference evidence="3 4" key="1">
    <citation type="submission" date="2021-03" db="EMBL/GenBank/DDBJ databases">
        <title>Sequencing the genomes of 1000 actinobacteria strains.</title>
        <authorList>
            <person name="Klenk H.-P."/>
        </authorList>
    </citation>
    <scope>NUCLEOTIDE SEQUENCE [LARGE SCALE GENOMIC DNA]</scope>
    <source>
        <strain evidence="3 4">DSM 45510</strain>
    </source>
</reference>
<gene>
    <name evidence="3" type="ORF">JOM49_008353</name>
</gene>
<accession>A0ABS4Q568</accession>
<dbReference type="SUPFAM" id="SSF52266">
    <property type="entry name" value="SGNH hydrolase"/>
    <property type="match status" value="1"/>
</dbReference>
<sequence>MKRRFLGLLLGLVTAAGLGTAPAAVAAPEAGLWSGTWATAVQQPTFGVVQNWSEAGFAEQSVRQVVRVASGGVAARVRLSNEFGDQPLRLTGATVARSAEGAAVKPGSVRPLTFRHARSAEIPAGGELRSDPLPLLVAPLEELTVTLYFREPTGPVTSHVNAIATSYRASGDHRSDTSAAAFTETSVSWYLLSGVEVLAPGKGAVVTFGDSITEGALSTVDGDNRYPDELAERLGGKRPVLNSGIGGNRVLTDSACLGERATARFERDVLDQPGVRSVIIMEGINDIGMSSFPPDDCLGATPWVTAADLIAGHRNLIKQARAEGIRVIGGTLTPFKGAFYFSAEREAVRDEVNHWIRTSGEYDAVVDFDRALADPADPDTMLAAYDSGDRLHPNDAGYHAMAAAVDLTQL</sequence>